<protein>
    <submittedName>
        <fullName evidence="2">DUF3570 domain-containing protein</fullName>
    </submittedName>
</protein>
<keyword evidence="3" id="KW-1185">Reference proteome</keyword>
<feature type="transmembrane region" description="Helical" evidence="1">
    <location>
        <begin position="21"/>
        <end position="45"/>
    </location>
</feature>
<evidence type="ECO:0000313" key="3">
    <source>
        <dbReference type="Proteomes" id="UP000523161"/>
    </source>
</evidence>
<dbReference type="InterPro" id="IPR021953">
    <property type="entry name" value="DUF3570"/>
</dbReference>
<keyword evidence="1" id="KW-0812">Transmembrane</keyword>
<organism evidence="2 3">
    <name type="scientific">Rheinheimera lutimaris</name>
    <dbReference type="NCBI Taxonomy" id="2740584"/>
    <lineage>
        <taxon>Bacteria</taxon>
        <taxon>Pseudomonadati</taxon>
        <taxon>Pseudomonadota</taxon>
        <taxon>Gammaproteobacteria</taxon>
        <taxon>Chromatiales</taxon>
        <taxon>Chromatiaceae</taxon>
        <taxon>Rheinheimera</taxon>
    </lineage>
</organism>
<evidence type="ECO:0000313" key="2">
    <source>
        <dbReference type="EMBL" id="NRQ43776.1"/>
    </source>
</evidence>
<dbReference type="EMBL" id="JABSOD010000017">
    <property type="protein sequence ID" value="NRQ43776.1"/>
    <property type="molecule type" value="Genomic_DNA"/>
</dbReference>
<comment type="caution">
    <text evidence="2">The sequence shown here is derived from an EMBL/GenBank/DDBJ whole genome shotgun (WGS) entry which is preliminary data.</text>
</comment>
<sequence>MWRTCRTHVKQQRVLTAAGAVVVAVINVIAAALLLLCTVLVQAAVLPEDRADLMYHGYQGGGVSIDGPAVMLRKKAGQSVSLSAYYYIDTVSGASIDVEATASAYTETRHEKRVGIDYLAGNSILSLNYAQSDEDDYNAKSVSFGIAHDTFGGMTTLSLEAGLGDDTVGRNGDESFSAGVKRFNYKFGWTQVLSSRWIAALNMQVDLDEGFLNNPYRSVRFRDVSEPLGYGYQREVYPETRNSFAVSLVNKVYLPYRAALSLNLRHYQDSWDIRAFDAEVEYVHPLTEQWTLEAKLRWYSQGQAGFYRDLFDFADQQNFMARDKELSEFDNLTLGLGAGYRLPLWSFWPGAKPELNVQWDHIRFNYKNFRNVTITDAVAGLEPLYSLDANVLRAFFSIYF</sequence>
<evidence type="ECO:0000256" key="1">
    <source>
        <dbReference type="SAM" id="Phobius"/>
    </source>
</evidence>
<name>A0A7Y5ATQ9_9GAMM</name>
<gene>
    <name evidence="2" type="ORF">HRH59_14575</name>
</gene>
<accession>A0A7Y5ATQ9</accession>
<dbReference type="AlphaFoldDB" id="A0A7Y5ATQ9"/>
<dbReference type="Pfam" id="PF12094">
    <property type="entry name" value="DUF3570"/>
    <property type="match status" value="1"/>
</dbReference>
<reference evidence="2 3" key="1">
    <citation type="submission" date="2020-06" db="EMBL/GenBank/DDBJ databases">
        <title>Rheinheimera sp. nov., a marine bacterium isolated from coastal.</title>
        <authorList>
            <person name="Yu Q."/>
            <person name="Qi Y."/>
            <person name="Pu J."/>
        </authorList>
    </citation>
    <scope>NUCLEOTIDE SEQUENCE [LARGE SCALE GENOMIC DNA]</scope>
    <source>
        <strain evidence="2 3">YQF-2</strain>
    </source>
</reference>
<dbReference type="Proteomes" id="UP000523161">
    <property type="component" value="Unassembled WGS sequence"/>
</dbReference>
<keyword evidence="1" id="KW-1133">Transmembrane helix</keyword>
<keyword evidence="1" id="KW-0472">Membrane</keyword>
<proteinExistence type="predicted"/>